<dbReference type="Gene3D" id="1.10.238.10">
    <property type="entry name" value="EF-hand"/>
    <property type="match status" value="1"/>
</dbReference>
<protein>
    <submittedName>
        <fullName evidence="2">Uncharacterized protein</fullName>
    </submittedName>
</protein>
<dbReference type="InterPro" id="IPR011992">
    <property type="entry name" value="EF-hand-dom_pair"/>
</dbReference>
<reference evidence="2" key="1">
    <citation type="submission" date="2018-01" db="EMBL/GenBank/DDBJ databases">
        <authorList>
            <person name="Mao J.F."/>
        </authorList>
    </citation>
    <scope>NUCLEOTIDE SEQUENCE</scope>
    <source>
        <strain evidence="2">Huo1</strain>
        <tissue evidence="2">Leaf</tissue>
    </source>
</reference>
<name>A0A8X8XEM3_SALSN</name>
<accession>A0A8X8XEM3</accession>
<dbReference type="EMBL" id="PNBA02000010">
    <property type="protein sequence ID" value="KAG6411469.1"/>
    <property type="molecule type" value="Genomic_DNA"/>
</dbReference>
<sequence length="196" mass="21905">MSDNGKSQQNPSDEPKVDKSDNGKSQQNPSEEPKVDNMSDSQQIASDEPNSSKMGEFENALKKEGEEGLKDAFRVLCPREDGKCTLECDHLQRAVNARGSEITEEKAKEIIQEFSQQGLFSCEDFVYIVKAIVAVKNNGLEKAFEILRKDGTVGVKDVQLTAILRDVKHQNAKEMIGQVNKPRGLFNCKEFLQIIK</sequence>
<proteinExistence type="predicted"/>
<dbReference type="AlphaFoldDB" id="A0A8X8XEM3"/>
<gene>
    <name evidence="2" type="ORF">SASPL_129551</name>
</gene>
<dbReference type="Proteomes" id="UP000298416">
    <property type="component" value="Unassembled WGS sequence"/>
</dbReference>
<feature type="region of interest" description="Disordered" evidence="1">
    <location>
        <begin position="1"/>
        <end position="54"/>
    </location>
</feature>
<evidence type="ECO:0000313" key="3">
    <source>
        <dbReference type="Proteomes" id="UP000298416"/>
    </source>
</evidence>
<reference evidence="2" key="2">
    <citation type="submission" date="2020-08" db="EMBL/GenBank/DDBJ databases">
        <title>Plant Genome Project.</title>
        <authorList>
            <person name="Zhang R.-G."/>
        </authorList>
    </citation>
    <scope>NUCLEOTIDE SEQUENCE</scope>
    <source>
        <strain evidence="2">Huo1</strain>
        <tissue evidence="2">Leaf</tissue>
    </source>
</reference>
<feature type="compositionally biased region" description="Polar residues" evidence="1">
    <location>
        <begin position="1"/>
        <end position="12"/>
    </location>
</feature>
<feature type="compositionally biased region" description="Polar residues" evidence="1">
    <location>
        <begin position="38"/>
        <end position="53"/>
    </location>
</feature>
<comment type="caution">
    <text evidence="2">The sequence shown here is derived from an EMBL/GenBank/DDBJ whole genome shotgun (WGS) entry which is preliminary data.</text>
</comment>
<feature type="compositionally biased region" description="Basic and acidic residues" evidence="1">
    <location>
        <begin position="13"/>
        <end position="22"/>
    </location>
</feature>
<keyword evidence="3" id="KW-1185">Reference proteome</keyword>
<organism evidence="2">
    <name type="scientific">Salvia splendens</name>
    <name type="common">Scarlet sage</name>
    <dbReference type="NCBI Taxonomy" id="180675"/>
    <lineage>
        <taxon>Eukaryota</taxon>
        <taxon>Viridiplantae</taxon>
        <taxon>Streptophyta</taxon>
        <taxon>Embryophyta</taxon>
        <taxon>Tracheophyta</taxon>
        <taxon>Spermatophyta</taxon>
        <taxon>Magnoliopsida</taxon>
        <taxon>eudicotyledons</taxon>
        <taxon>Gunneridae</taxon>
        <taxon>Pentapetalae</taxon>
        <taxon>asterids</taxon>
        <taxon>lamiids</taxon>
        <taxon>Lamiales</taxon>
        <taxon>Lamiaceae</taxon>
        <taxon>Nepetoideae</taxon>
        <taxon>Mentheae</taxon>
        <taxon>Salviinae</taxon>
        <taxon>Salvia</taxon>
        <taxon>Salvia subgen. Calosphace</taxon>
        <taxon>core Calosphace</taxon>
    </lineage>
</organism>
<dbReference type="SUPFAM" id="SSF47473">
    <property type="entry name" value="EF-hand"/>
    <property type="match status" value="1"/>
</dbReference>
<evidence type="ECO:0000313" key="2">
    <source>
        <dbReference type="EMBL" id="KAG6411469.1"/>
    </source>
</evidence>
<evidence type="ECO:0000256" key="1">
    <source>
        <dbReference type="SAM" id="MobiDB-lite"/>
    </source>
</evidence>